<dbReference type="Pfam" id="PF07596">
    <property type="entry name" value="SBP_bac_10"/>
    <property type="match status" value="1"/>
</dbReference>
<evidence type="ECO:0000313" key="3">
    <source>
        <dbReference type="EMBL" id="MDY3560958.1"/>
    </source>
</evidence>
<dbReference type="EMBL" id="JAXBLV010000186">
    <property type="protein sequence ID" value="MDY3560958.1"/>
    <property type="molecule type" value="Genomic_DNA"/>
</dbReference>
<gene>
    <name evidence="3" type="ORF">R5W23_002207</name>
</gene>
<organism evidence="3 4">
    <name type="scientific">Gemmata algarum</name>
    <dbReference type="NCBI Taxonomy" id="2975278"/>
    <lineage>
        <taxon>Bacteria</taxon>
        <taxon>Pseudomonadati</taxon>
        <taxon>Planctomycetota</taxon>
        <taxon>Planctomycetia</taxon>
        <taxon>Gemmatales</taxon>
        <taxon>Gemmataceae</taxon>
        <taxon>Gemmata</taxon>
    </lineage>
</organism>
<comment type="caution">
    <text evidence="3">The sequence shown here is derived from an EMBL/GenBank/DDBJ whole genome shotgun (WGS) entry which is preliminary data.</text>
</comment>
<dbReference type="RefSeq" id="WP_320687445.1">
    <property type="nucleotide sequence ID" value="NZ_JAXBLV010000186.1"/>
</dbReference>
<keyword evidence="1" id="KW-0812">Transmembrane</keyword>
<name>A0ABU5F076_9BACT</name>
<dbReference type="PANTHER" id="PTHR30093:SF2">
    <property type="entry name" value="TYPE II SECRETION SYSTEM PROTEIN H"/>
    <property type="match status" value="1"/>
</dbReference>
<proteinExistence type="predicted"/>
<accession>A0ABU5F076</accession>
<evidence type="ECO:0000256" key="1">
    <source>
        <dbReference type="SAM" id="Phobius"/>
    </source>
</evidence>
<keyword evidence="1" id="KW-0472">Membrane</keyword>
<dbReference type="SUPFAM" id="SSF54523">
    <property type="entry name" value="Pili subunits"/>
    <property type="match status" value="1"/>
</dbReference>
<feature type="domain" description="DUF1559" evidence="2">
    <location>
        <begin position="41"/>
        <end position="275"/>
    </location>
</feature>
<dbReference type="NCBIfam" id="TIGR02532">
    <property type="entry name" value="IV_pilin_GFxxxE"/>
    <property type="match status" value="1"/>
</dbReference>
<dbReference type="Proteomes" id="UP001272242">
    <property type="component" value="Unassembled WGS sequence"/>
</dbReference>
<keyword evidence="4" id="KW-1185">Reference proteome</keyword>
<feature type="transmembrane region" description="Helical" evidence="1">
    <location>
        <begin position="20"/>
        <end position="40"/>
    </location>
</feature>
<dbReference type="Gene3D" id="3.30.700.10">
    <property type="entry name" value="Glycoprotein, Type 4 Pilin"/>
    <property type="match status" value="1"/>
</dbReference>
<protein>
    <submittedName>
        <fullName evidence="3">DUF1559 domain-containing protein</fullName>
    </submittedName>
</protein>
<dbReference type="InterPro" id="IPR045584">
    <property type="entry name" value="Pilin-like"/>
</dbReference>
<evidence type="ECO:0000259" key="2">
    <source>
        <dbReference type="Pfam" id="PF07596"/>
    </source>
</evidence>
<dbReference type="InterPro" id="IPR012902">
    <property type="entry name" value="N_methyl_site"/>
</dbReference>
<dbReference type="InterPro" id="IPR011453">
    <property type="entry name" value="DUF1559"/>
</dbReference>
<keyword evidence="1" id="KW-1133">Transmembrane helix</keyword>
<sequence length="296" mass="31845">MWLLSPRIRPPSFRRALTLLELIVVVAIIAVLIGLLLPAVQKVREAAARMTCANNLKQIGLAVHGHHDATGRFPRGGMHVYPLGAPSSGDPSAATPQAREASWSWAYFILPYLEQDNLYKNGDPATVRRTPVKAYYCPQRRAAVAVNGAAKIDYACNAGGSSSGYGTDGVIMKTHYGTIRMADITDGTSTTVLVGEKRLNAAAFGTSTDDNESYCTPGWNGDWEVYRTGFAAPAPDFWNTGDTVAPSHVFGGPRGSGFGAVFCDGSVRSIRYSITPATWTRACVRNDNEVINTSEL</sequence>
<reference evidence="4" key="1">
    <citation type="journal article" date="2023" name="Mar. Drugs">
        <title>Gemmata algarum, a Novel Planctomycete Isolated from an Algal Mat, Displays Antimicrobial Activity.</title>
        <authorList>
            <person name="Kumar G."/>
            <person name="Kallscheuer N."/>
            <person name="Kashif M."/>
            <person name="Ahamad S."/>
            <person name="Jagadeeshwari U."/>
            <person name="Pannikurungottu S."/>
            <person name="Haufschild T."/>
            <person name="Kabuu M."/>
            <person name="Sasikala C."/>
            <person name="Jogler C."/>
            <person name="Ramana C."/>
        </authorList>
    </citation>
    <scope>NUCLEOTIDE SEQUENCE [LARGE SCALE GENOMIC DNA]</scope>
    <source>
        <strain evidence="4">JC673</strain>
    </source>
</reference>
<dbReference type="PANTHER" id="PTHR30093">
    <property type="entry name" value="GENERAL SECRETION PATHWAY PROTEIN G"/>
    <property type="match status" value="1"/>
</dbReference>
<evidence type="ECO:0000313" key="4">
    <source>
        <dbReference type="Proteomes" id="UP001272242"/>
    </source>
</evidence>